<gene>
    <name evidence="2" type="primary">infB_2</name>
    <name evidence="2" type="ORF">NCTC11872_02208</name>
</gene>
<reference evidence="2 3" key="1">
    <citation type="submission" date="2018-06" db="EMBL/GenBank/DDBJ databases">
        <authorList>
            <consortium name="Pathogen Informatics"/>
            <person name="Doyle S."/>
        </authorList>
    </citation>
    <scope>NUCLEOTIDE SEQUENCE [LARGE SCALE GENOMIC DNA]</scope>
    <source>
        <strain evidence="2 3">NCTC11872</strain>
    </source>
</reference>
<dbReference type="AlphaFoldDB" id="A0A2X1PNC1"/>
<proteinExistence type="predicted"/>
<evidence type="ECO:0000313" key="3">
    <source>
        <dbReference type="Proteomes" id="UP000249936"/>
    </source>
</evidence>
<keyword evidence="2" id="KW-0648">Protein biosynthesis</keyword>
<accession>A0A2X1PNC1</accession>
<feature type="region of interest" description="Disordered" evidence="1">
    <location>
        <begin position="1"/>
        <end position="36"/>
    </location>
</feature>
<dbReference type="EMBL" id="UASK01000008">
    <property type="protein sequence ID" value="SPX42568.1"/>
    <property type="molecule type" value="Genomic_DNA"/>
</dbReference>
<keyword evidence="2" id="KW-0396">Initiation factor</keyword>
<protein>
    <submittedName>
        <fullName evidence="2">Translation initiation factor IF-2</fullName>
    </submittedName>
</protein>
<name>A0A2X1PNC1_HAEIF</name>
<dbReference type="Proteomes" id="UP000249936">
    <property type="component" value="Unassembled WGS sequence"/>
</dbReference>
<evidence type="ECO:0000313" key="2">
    <source>
        <dbReference type="EMBL" id="SPX42568.1"/>
    </source>
</evidence>
<sequence length="36" mass="3919">MKAETAKPVKSAVDSKVKSVDPEKEKRKAEEAETSS</sequence>
<evidence type="ECO:0000256" key="1">
    <source>
        <dbReference type="SAM" id="MobiDB-lite"/>
    </source>
</evidence>
<organism evidence="2 3">
    <name type="scientific">Haemophilus influenzae</name>
    <dbReference type="NCBI Taxonomy" id="727"/>
    <lineage>
        <taxon>Bacteria</taxon>
        <taxon>Pseudomonadati</taxon>
        <taxon>Pseudomonadota</taxon>
        <taxon>Gammaproteobacteria</taxon>
        <taxon>Pasteurellales</taxon>
        <taxon>Pasteurellaceae</taxon>
        <taxon>Haemophilus</taxon>
    </lineage>
</organism>
<dbReference type="GO" id="GO:0003743">
    <property type="term" value="F:translation initiation factor activity"/>
    <property type="evidence" value="ECO:0007669"/>
    <property type="project" value="UniProtKB-KW"/>
</dbReference>